<evidence type="ECO:0000313" key="2">
    <source>
        <dbReference type="Proteomes" id="UP000298061"/>
    </source>
</evidence>
<dbReference type="EMBL" id="SFCI01001890">
    <property type="protein sequence ID" value="TFY74760.1"/>
    <property type="molecule type" value="Genomic_DNA"/>
</dbReference>
<gene>
    <name evidence="1" type="ORF">EWM64_g9253</name>
</gene>
<dbReference type="OrthoDB" id="3019739at2759"/>
<dbReference type="Proteomes" id="UP000298061">
    <property type="component" value="Unassembled WGS sequence"/>
</dbReference>
<sequence length="117" mass="12928">MQQEAFYKFLDKHQDIFLGLVKMLMDGLNKAIDSIQPSLQDAAELAEEVELSMSTLWDTVPEDADVAELTAQKHLRETVTKVQKQLSLWTDSAEAVGEKAVGETSILEQDVSSSSGE</sequence>
<evidence type="ECO:0000313" key="1">
    <source>
        <dbReference type="EMBL" id="TFY74760.1"/>
    </source>
</evidence>
<proteinExistence type="predicted"/>
<organism evidence="1 2">
    <name type="scientific">Hericium alpestre</name>
    <dbReference type="NCBI Taxonomy" id="135208"/>
    <lineage>
        <taxon>Eukaryota</taxon>
        <taxon>Fungi</taxon>
        <taxon>Dikarya</taxon>
        <taxon>Basidiomycota</taxon>
        <taxon>Agaricomycotina</taxon>
        <taxon>Agaricomycetes</taxon>
        <taxon>Russulales</taxon>
        <taxon>Hericiaceae</taxon>
        <taxon>Hericium</taxon>
    </lineage>
</organism>
<comment type="caution">
    <text evidence="1">The sequence shown here is derived from an EMBL/GenBank/DDBJ whole genome shotgun (WGS) entry which is preliminary data.</text>
</comment>
<protein>
    <submittedName>
        <fullName evidence="1">Uncharacterized protein</fullName>
    </submittedName>
</protein>
<name>A0A4Y9ZKM9_9AGAM</name>
<reference evidence="1 2" key="1">
    <citation type="submission" date="2019-02" db="EMBL/GenBank/DDBJ databases">
        <title>Genome sequencing of the rare red list fungi Hericium alpestre (H. flagellum).</title>
        <authorList>
            <person name="Buettner E."/>
            <person name="Kellner H."/>
        </authorList>
    </citation>
    <scope>NUCLEOTIDE SEQUENCE [LARGE SCALE GENOMIC DNA]</scope>
    <source>
        <strain evidence="1 2">DSM 108284</strain>
    </source>
</reference>
<dbReference type="AlphaFoldDB" id="A0A4Y9ZKM9"/>
<accession>A0A4Y9ZKM9</accession>
<keyword evidence="2" id="KW-1185">Reference proteome</keyword>